<reference evidence="14 15" key="1">
    <citation type="journal article" date="2023" name="Hortic Res">
        <title>Pangenome of water caltrop reveals structural variations and asymmetric subgenome divergence after allopolyploidization.</title>
        <authorList>
            <person name="Zhang X."/>
            <person name="Chen Y."/>
            <person name="Wang L."/>
            <person name="Yuan Y."/>
            <person name="Fang M."/>
            <person name="Shi L."/>
            <person name="Lu R."/>
            <person name="Comes H.P."/>
            <person name="Ma Y."/>
            <person name="Chen Y."/>
            <person name="Huang G."/>
            <person name="Zhou Y."/>
            <person name="Zheng Z."/>
            <person name="Qiu Y."/>
        </authorList>
    </citation>
    <scope>NUCLEOTIDE SEQUENCE [LARGE SCALE GENOMIC DNA]</scope>
    <source>
        <strain evidence="14">F231</strain>
    </source>
</reference>
<comment type="similarity">
    <text evidence="1 8">Belongs to the RdRP family.</text>
</comment>
<keyword evidence="2 8" id="KW-0696">RNA-directed RNA polymerase</keyword>
<dbReference type="GO" id="GO:0003968">
    <property type="term" value="F:RNA-directed RNA polymerase activity"/>
    <property type="evidence" value="ECO:0007669"/>
    <property type="project" value="UniProtKB-KW"/>
</dbReference>
<evidence type="ECO:0000256" key="1">
    <source>
        <dbReference type="ARBA" id="ARBA00005762"/>
    </source>
</evidence>
<feature type="domain" description="RDRP C-terminal head" evidence="13">
    <location>
        <begin position="978"/>
        <end position="1132"/>
    </location>
</feature>
<proteinExistence type="inferred from homology"/>
<protein>
    <recommendedName>
        <fullName evidence="8">RNA-dependent RNA polymerase</fullName>
        <ecNumber evidence="8">2.7.7.48</ecNumber>
    </recommendedName>
</protein>
<dbReference type="InterPro" id="IPR058752">
    <property type="entry name" value="RDRP_C_head"/>
</dbReference>
<evidence type="ECO:0000256" key="7">
    <source>
        <dbReference type="ARBA" id="ARBA00048744"/>
    </source>
</evidence>
<dbReference type="AlphaFoldDB" id="A0AAN7LRT8"/>
<dbReference type="GO" id="GO:0031380">
    <property type="term" value="C:nuclear RNA-directed RNA polymerase complex"/>
    <property type="evidence" value="ECO:0007669"/>
    <property type="project" value="TreeGrafter"/>
</dbReference>
<dbReference type="InterPro" id="IPR058751">
    <property type="entry name" value="RDRP_helical"/>
</dbReference>
<comment type="catalytic activity">
    <reaction evidence="7 8">
        <text>RNA(n) + a ribonucleoside 5'-triphosphate = RNA(n+1) + diphosphate</text>
        <dbReference type="Rhea" id="RHEA:21248"/>
        <dbReference type="Rhea" id="RHEA-COMP:14527"/>
        <dbReference type="Rhea" id="RHEA-COMP:17342"/>
        <dbReference type="ChEBI" id="CHEBI:33019"/>
        <dbReference type="ChEBI" id="CHEBI:61557"/>
        <dbReference type="ChEBI" id="CHEBI:140395"/>
        <dbReference type="EC" id="2.7.7.48"/>
    </reaction>
</comment>
<dbReference type="InterPro" id="IPR057596">
    <property type="entry name" value="RDRP_core"/>
</dbReference>
<keyword evidence="3 8" id="KW-0808">Transferase</keyword>
<dbReference type="InterPro" id="IPR058763">
    <property type="entry name" value="RRM_RDR1/2-like"/>
</dbReference>
<feature type="domain" description="RDRP core" evidence="9">
    <location>
        <begin position="352"/>
        <end position="963"/>
    </location>
</feature>
<gene>
    <name evidence="14" type="ORF">SAY86_002954</name>
</gene>
<comment type="function">
    <text evidence="8">Probably involved in the RNA silencing pathway and required for the generation of small interfering RNAs (siRNAs).</text>
</comment>
<dbReference type="PANTHER" id="PTHR23079:SF38">
    <property type="entry name" value="RNA-DEPENDENT RNA POLYMERASE"/>
    <property type="match status" value="1"/>
</dbReference>
<comment type="caution">
    <text evidence="14">The sequence shown here is derived from an EMBL/GenBank/DDBJ whole genome shotgun (WGS) entry which is preliminary data.</text>
</comment>
<name>A0AAN7LRT8_TRANT</name>
<dbReference type="EC" id="2.7.7.48" evidence="8"/>
<evidence type="ECO:0000259" key="11">
    <source>
        <dbReference type="Pfam" id="PF26250"/>
    </source>
</evidence>
<evidence type="ECO:0000256" key="2">
    <source>
        <dbReference type="ARBA" id="ARBA00022484"/>
    </source>
</evidence>
<dbReference type="InterPro" id="IPR057590">
    <property type="entry name" value="PH_RDR1/2-like"/>
</dbReference>
<dbReference type="PANTHER" id="PTHR23079">
    <property type="entry name" value="RNA-DEPENDENT RNA POLYMERASE"/>
    <property type="match status" value="1"/>
</dbReference>
<sequence>MGKTIRVYGFPLCTSAEMVKEFLESSTGDATVSAVEIVRNPHMTYHKVKFTTLKEARSIISMANKGLLMYRGTYLKAHHHHKNILLPTIDNLVLYFGCPLSKDRFSALWRTENASVKFDSKFRKLYFFFSHKFVDYKLELFFENIWKMKMHQPDSQASKFLVIQLLGSPRIFNKATSPTNQWTRDVDFTEFGYIGQSSALCLELQLCSNFSVMWEYLGGCEMSEEQFIIEKGVSYSYSSKLDLVPIVKLPKGVHLPYEITFKVNSLVQQGYLSGPTLGADFFKMVDPLVGDNTIECILHALEEMSQLRDCCTEPVGWLSEQYRKHLIVHPHVSPSPRIFVDDGLVYVHKVQITPSKIIFLGPEVNMSNRVLRHYAGDIENFLRVSFLDEELGKLHSADLCPRSGGEKRTKLYERILSTLRDGIVIGNKKFEFLAFSSSQLRDGSVWMFASREGLSAADIRKWMGDFSNIRNVAKYAARLGQSFGSSREVFNIEEDEIEIIPDIVTTPTVTQDEKGSMEYVFSDGIGKISGEFARQVATKCRIANFIPSAFQIRYGGFKGVVAVDPTSPVKLSLRKSMSKYPSSNTKLDVLAWSRYHPCFLNRQVITLLSTLGVKDHTFEMKQEEAVAQLDSVLTDSRKAGRALEVMYPGGGSNSGQILKEMLSSGYYKPDGEPFLSRMLRTFCAAKLLELRTKTRIFIPKGRSLMGCLDETGILEYGQVFVQFSNVGSSFADLRQQHQQVSSTTEYHNYSHRLDGIVKKKLKESREIGAAEETQIFQGKVVVARNPCLHPGDVRVLQAVDVPALHHMVDCIVFPQKGMRPHPNECSGGDLDGDPYFVSWDPDLIPPRQFPPMDYTPAPAALANGNVTIEDVTEFFAEYMINDNLGIISNANTVFADKEPSKACSKACVHLAKLHSLAVDFAKTGIPALIPPYLRVKKFPDFMEKADSDSYKSTSVMGKLFRKVKDIGLPSTDDAAGVPYDLDMEVDGYENYVDEASNLKSLYDGKLRTLMDYYGIKTEAEILMGCALTKSRSFDKRRDLEGMGFAARSLRQQARLWFFDDMGNSTVSSSPESFPKAEAEDLCAKASAWYHVTYHPKFWAHSCEDQGKTSGTGNHFLSFPWCVYDWLLHIKRERLSTQMA</sequence>
<keyword evidence="15" id="KW-1185">Reference proteome</keyword>
<dbReference type="Pfam" id="PF05183">
    <property type="entry name" value="RdRP"/>
    <property type="match status" value="1"/>
</dbReference>
<evidence type="ECO:0000259" key="9">
    <source>
        <dbReference type="Pfam" id="PF05183"/>
    </source>
</evidence>
<evidence type="ECO:0000259" key="12">
    <source>
        <dbReference type="Pfam" id="PF26252"/>
    </source>
</evidence>
<dbReference type="InterPro" id="IPR007855">
    <property type="entry name" value="RDRP"/>
</dbReference>
<accession>A0AAN7LRT8</accession>
<dbReference type="Pfam" id="PF26250">
    <property type="entry name" value="RRM_RdRP1_2"/>
    <property type="match status" value="1"/>
</dbReference>
<dbReference type="Pfam" id="PF26253">
    <property type="entry name" value="RdRP_head"/>
    <property type="match status" value="1"/>
</dbReference>
<feature type="domain" description="RDRP helical" evidence="12">
    <location>
        <begin position="249"/>
        <end position="324"/>
    </location>
</feature>
<dbReference type="EMBL" id="JAXQNO010000013">
    <property type="protein sequence ID" value="KAK4786265.1"/>
    <property type="molecule type" value="Genomic_DNA"/>
</dbReference>
<evidence type="ECO:0000259" key="10">
    <source>
        <dbReference type="Pfam" id="PF24823"/>
    </source>
</evidence>
<evidence type="ECO:0000256" key="8">
    <source>
        <dbReference type="RuleBase" id="RU363098"/>
    </source>
</evidence>
<dbReference type="GO" id="GO:0030422">
    <property type="term" value="P:siRNA processing"/>
    <property type="evidence" value="ECO:0007669"/>
    <property type="project" value="TreeGrafter"/>
</dbReference>
<evidence type="ECO:0000259" key="13">
    <source>
        <dbReference type="Pfam" id="PF26253"/>
    </source>
</evidence>
<dbReference type="Pfam" id="PF24823">
    <property type="entry name" value="PH_RDR2"/>
    <property type="match status" value="1"/>
</dbReference>
<feature type="domain" description="RDR1/2-like RRM" evidence="11">
    <location>
        <begin position="4"/>
        <end position="78"/>
    </location>
</feature>
<dbReference type="Proteomes" id="UP001346149">
    <property type="component" value="Unassembled WGS sequence"/>
</dbReference>
<keyword evidence="4 8" id="KW-0548">Nucleotidyltransferase</keyword>
<evidence type="ECO:0000256" key="4">
    <source>
        <dbReference type="ARBA" id="ARBA00022695"/>
    </source>
</evidence>
<feature type="domain" description="RDR1/2-like PH-like" evidence="10">
    <location>
        <begin position="94"/>
        <end position="227"/>
    </location>
</feature>
<evidence type="ECO:0000313" key="14">
    <source>
        <dbReference type="EMBL" id="KAK4786265.1"/>
    </source>
</evidence>
<keyword evidence="5 8" id="KW-0694">RNA-binding</keyword>
<dbReference type="Pfam" id="PF26252">
    <property type="entry name" value="RdRP_helical"/>
    <property type="match status" value="1"/>
</dbReference>
<keyword evidence="6 8" id="KW-0943">RNA-mediated gene silencing</keyword>
<evidence type="ECO:0000313" key="15">
    <source>
        <dbReference type="Proteomes" id="UP001346149"/>
    </source>
</evidence>
<evidence type="ECO:0000256" key="3">
    <source>
        <dbReference type="ARBA" id="ARBA00022679"/>
    </source>
</evidence>
<evidence type="ECO:0000256" key="5">
    <source>
        <dbReference type="ARBA" id="ARBA00022884"/>
    </source>
</evidence>
<organism evidence="14 15">
    <name type="scientific">Trapa natans</name>
    <name type="common">Water chestnut</name>
    <dbReference type="NCBI Taxonomy" id="22666"/>
    <lineage>
        <taxon>Eukaryota</taxon>
        <taxon>Viridiplantae</taxon>
        <taxon>Streptophyta</taxon>
        <taxon>Embryophyta</taxon>
        <taxon>Tracheophyta</taxon>
        <taxon>Spermatophyta</taxon>
        <taxon>Magnoliopsida</taxon>
        <taxon>eudicotyledons</taxon>
        <taxon>Gunneridae</taxon>
        <taxon>Pentapetalae</taxon>
        <taxon>rosids</taxon>
        <taxon>malvids</taxon>
        <taxon>Myrtales</taxon>
        <taxon>Lythraceae</taxon>
        <taxon>Trapa</taxon>
    </lineage>
</organism>
<evidence type="ECO:0000256" key="6">
    <source>
        <dbReference type="ARBA" id="ARBA00023158"/>
    </source>
</evidence>
<dbReference type="GO" id="GO:0003723">
    <property type="term" value="F:RNA binding"/>
    <property type="evidence" value="ECO:0007669"/>
    <property type="project" value="UniProtKB-KW"/>
</dbReference>